<name>A0A644UES7_9ZZZZ</name>
<keyword evidence="1" id="KW-0472">Membrane</keyword>
<proteinExistence type="predicted"/>
<keyword evidence="1" id="KW-0812">Transmembrane</keyword>
<dbReference type="AlphaFoldDB" id="A0A644UES7"/>
<feature type="transmembrane region" description="Helical" evidence="1">
    <location>
        <begin position="103"/>
        <end position="125"/>
    </location>
</feature>
<accession>A0A644UES7</accession>
<dbReference type="InterPro" id="IPR011642">
    <property type="entry name" value="Gate_dom"/>
</dbReference>
<comment type="caution">
    <text evidence="3">The sequence shown here is derived from an EMBL/GenBank/DDBJ whole genome shotgun (WGS) entry which is preliminary data.</text>
</comment>
<evidence type="ECO:0000256" key="1">
    <source>
        <dbReference type="SAM" id="Phobius"/>
    </source>
</evidence>
<feature type="transmembrane region" description="Helical" evidence="1">
    <location>
        <begin position="44"/>
        <end position="67"/>
    </location>
</feature>
<evidence type="ECO:0000259" key="2">
    <source>
        <dbReference type="Pfam" id="PF07670"/>
    </source>
</evidence>
<organism evidence="3">
    <name type="scientific">bioreactor metagenome</name>
    <dbReference type="NCBI Taxonomy" id="1076179"/>
    <lineage>
        <taxon>unclassified sequences</taxon>
        <taxon>metagenomes</taxon>
        <taxon>ecological metagenomes</taxon>
    </lineage>
</organism>
<sequence length="300" mass="33236">MVFFKIMIPVSIIIKILQETNAMPLISQVFEPLMHPLGLPSEMSLVWVTAMLSNIYGGILALSSIYANNPLTMAQMTTLTTLILFAHTLLIEIPICKKAGTKIFPIFIIRVVGGYVFALILNLIYSSFGAYQNQISIPLLTTNDISLGKWALLEIRKYIIIAIIVLSLIITLDVLERIKVINIINKLLYPIIKLLGISEKVLPLTLIGMTLGLAYGGGLIITESKQKDISPKDIFLSLALLSLFHSIIEDSLLMIGLGASWTGIFLFRFVVSILAMFMIVKIVNKLPIKYFMSTSSSKSL</sequence>
<feature type="transmembrane region" description="Helical" evidence="1">
    <location>
        <begin position="234"/>
        <end position="255"/>
    </location>
</feature>
<feature type="domain" description="Nucleoside transporter/FeoB GTPase Gate" evidence="2">
    <location>
        <begin position="3"/>
        <end position="87"/>
    </location>
</feature>
<keyword evidence="1" id="KW-1133">Transmembrane helix</keyword>
<feature type="transmembrane region" description="Helical" evidence="1">
    <location>
        <begin position="204"/>
        <end position="222"/>
    </location>
</feature>
<feature type="transmembrane region" description="Helical" evidence="1">
    <location>
        <begin position="158"/>
        <end position="175"/>
    </location>
</feature>
<reference evidence="3" key="1">
    <citation type="submission" date="2019-08" db="EMBL/GenBank/DDBJ databases">
        <authorList>
            <person name="Kucharzyk K."/>
            <person name="Murdoch R.W."/>
            <person name="Higgins S."/>
            <person name="Loffler F."/>
        </authorList>
    </citation>
    <scope>NUCLEOTIDE SEQUENCE</scope>
</reference>
<feature type="transmembrane region" description="Helical" evidence="1">
    <location>
        <begin position="73"/>
        <end position="91"/>
    </location>
</feature>
<feature type="transmembrane region" description="Helical" evidence="1">
    <location>
        <begin position="261"/>
        <end position="283"/>
    </location>
</feature>
<evidence type="ECO:0000313" key="3">
    <source>
        <dbReference type="EMBL" id="MPL77447.1"/>
    </source>
</evidence>
<gene>
    <name evidence="3" type="ORF">SDC9_23303</name>
</gene>
<dbReference type="EMBL" id="VSSQ01000107">
    <property type="protein sequence ID" value="MPL77447.1"/>
    <property type="molecule type" value="Genomic_DNA"/>
</dbReference>
<protein>
    <recommendedName>
        <fullName evidence="2">Nucleoside transporter/FeoB GTPase Gate domain-containing protein</fullName>
    </recommendedName>
</protein>
<dbReference type="Pfam" id="PF07670">
    <property type="entry name" value="Gate"/>
    <property type="match status" value="1"/>
</dbReference>